<accession>A0A5C1QIW5</accession>
<keyword evidence="3" id="KW-1185">Reference proteome</keyword>
<dbReference type="Proteomes" id="UP000324209">
    <property type="component" value="Chromosome"/>
</dbReference>
<dbReference type="Pfam" id="PF12706">
    <property type="entry name" value="Lactamase_B_2"/>
    <property type="match status" value="1"/>
</dbReference>
<dbReference type="PANTHER" id="PTHR42663">
    <property type="entry name" value="HYDROLASE C777.06C-RELATED-RELATED"/>
    <property type="match status" value="1"/>
</dbReference>
<dbReference type="SUPFAM" id="SSF56281">
    <property type="entry name" value="Metallo-hydrolase/oxidoreductase"/>
    <property type="match status" value="1"/>
</dbReference>
<dbReference type="EMBL" id="CP036150">
    <property type="protein sequence ID" value="QEN07551.1"/>
    <property type="molecule type" value="Genomic_DNA"/>
</dbReference>
<dbReference type="RefSeq" id="WP_149485631.1">
    <property type="nucleotide sequence ID" value="NZ_CP036150.1"/>
</dbReference>
<dbReference type="InterPro" id="IPR036866">
    <property type="entry name" value="RibonucZ/Hydroxyglut_hydro"/>
</dbReference>
<dbReference type="PANTHER" id="PTHR42663:SF4">
    <property type="entry name" value="SLL1036 PROTEIN"/>
    <property type="match status" value="1"/>
</dbReference>
<evidence type="ECO:0000313" key="2">
    <source>
        <dbReference type="EMBL" id="QEN07551.1"/>
    </source>
</evidence>
<dbReference type="CDD" id="cd07715">
    <property type="entry name" value="TaR3-like_MBL-fold"/>
    <property type="match status" value="1"/>
</dbReference>
<dbReference type="GO" id="GO:0016787">
    <property type="term" value="F:hydrolase activity"/>
    <property type="evidence" value="ECO:0007669"/>
    <property type="project" value="UniProtKB-KW"/>
</dbReference>
<organism evidence="2 3">
    <name type="scientific">Oceanispirochaeta crateris</name>
    <dbReference type="NCBI Taxonomy" id="2518645"/>
    <lineage>
        <taxon>Bacteria</taxon>
        <taxon>Pseudomonadati</taxon>
        <taxon>Spirochaetota</taxon>
        <taxon>Spirochaetia</taxon>
        <taxon>Spirochaetales</taxon>
        <taxon>Spirochaetaceae</taxon>
        <taxon>Oceanispirochaeta</taxon>
    </lineage>
</organism>
<dbReference type="OrthoDB" id="9800940at2"/>
<proteinExistence type="predicted"/>
<reference evidence="2 3" key="1">
    <citation type="submission" date="2019-02" db="EMBL/GenBank/DDBJ databases">
        <title>Complete Genome Sequence and Methylome Analysis of free living Spirochaetas.</title>
        <authorList>
            <person name="Fomenkov A."/>
            <person name="Dubinina G."/>
            <person name="Leshcheva N."/>
            <person name="Mikheeva N."/>
            <person name="Grabovich M."/>
            <person name="Vincze T."/>
            <person name="Roberts R.J."/>
        </authorList>
    </citation>
    <scope>NUCLEOTIDE SEQUENCE [LARGE SCALE GENOMIC DNA]</scope>
    <source>
        <strain evidence="2 3">K2</strain>
    </source>
</reference>
<gene>
    <name evidence="2" type="ORF">EXM22_05955</name>
</gene>
<dbReference type="Gene3D" id="3.60.15.10">
    <property type="entry name" value="Ribonuclease Z/Hydroxyacylglutathione hydrolase-like"/>
    <property type="match status" value="1"/>
</dbReference>
<dbReference type="AlphaFoldDB" id="A0A5C1QIW5"/>
<protein>
    <submittedName>
        <fullName evidence="2">MBL fold metallo-hydrolase</fullName>
    </submittedName>
</protein>
<feature type="domain" description="Metallo-beta-lactamase" evidence="1">
    <location>
        <begin position="75"/>
        <end position="272"/>
    </location>
</feature>
<evidence type="ECO:0000259" key="1">
    <source>
        <dbReference type="Pfam" id="PF12706"/>
    </source>
</evidence>
<keyword evidence="2" id="KW-0378">Hydrolase</keyword>
<dbReference type="KEGG" id="ock:EXM22_05955"/>
<sequence>MNIRLRGVRGSSPTPLTPEAVQSKIAAAIQRVKPSDLVSPESRELFLSRLPEYIFGTTGGNTACIEVRLCEESLVILDCGTGLRELERSLRKRKDKVKTFHIFFSHFHYDHILGLPYFGMMYDPEVTVHFYSPYPKMEEILRNFMVAPYHPVTFDSFNAKCNFHLLKGNRLDLPGGKIFWIKRNHPNGSFAYKIEQNDRSFIYSSDTELRQEDFNRSKKNIKFFERADALVLDAQYTLGEAFEKYDWGHSSYSMAVDFAIEFGISELYLFHHEPLYDDKKMSSIQRSARWYTHRSKGKPEVNVQLAVEGLNIEL</sequence>
<name>A0A5C1QIW5_9SPIO</name>
<dbReference type="InterPro" id="IPR001279">
    <property type="entry name" value="Metallo-B-lactamas"/>
</dbReference>
<evidence type="ECO:0000313" key="3">
    <source>
        <dbReference type="Proteomes" id="UP000324209"/>
    </source>
</evidence>